<protein>
    <submittedName>
        <fullName evidence="1">Uncharacterized protein</fullName>
    </submittedName>
</protein>
<reference evidence="1" key="1">
    <citation type="journal article" date="2015" name="Nature">
        <title>Complex archaea that bridge the gap between prokaryotes and eukaryotes.</title>
        <authorList>
            <person name="Spang A."/>
            <person name="Saw J.H."/>
            <person name="Jorgensen S.L."/>
            <person name="Zaremba-Niedzwiedzka K."/>
            <person name="Martijn J."/>
            <person name="Lind A.E."/>
            <person name="van Eijk R."/>
            <person name="Schleper C."/>
            <person name="Guy L."/>
            <person name="Ettema T.J."/>
        </authorList>
    </citation>
    <scope>NUCLEOTIDE SEQUENCE</scope>
</reference>
<proteinExistence type="predicted"/>
<dbReference type="AlphaFoldDB" id="A0A0F9EFQ5"/>
<feature type="non-terminal residue" evidence="1">
    <location>
        <position position="1"/>
    </location>
</feature>
<dbReference type="EMBL" id="LAZR01037200">
    <property type="protein sequence ID" value="KKL22818.1"/>
    <property type="molecule type" value="Genomic_DNA"/>
</dbReference>
<gene>
    <name evidence="1" type="ORF">LCGC14_2431590</name>
</gene>
<organism evidence="1">
    <name type="scientific">marine sediment metagenome</name>
    <dbReference type="NCBI Taxonomy" id="412755"/>
    <lineage>
        <taxon>unclassified sequences</taxon>
        <taxon>metagenomes</taxon>
        <taxon>ecological metagenomes</taxon>
    </lineage>
</organism>
<sequence>PQIGLGMTDEDIVVRATTLMGPNAKIYRRGNMWITKVNGAYAIQWMMTLYTLLGKRRREAVTEVIKFWRGYSYARMANGMHAMAKCHPDKILEAHGLCSSCYQKERYAKKQLLRLVG</sequence>
<accession>A0A0F9EFQ5</accession>
<name>A0A0F9EFQ5_9ZZZZ</name>
<evidence type="ECO:0000313" key="1">
    <source>
        <dbReference type="EMBL" id="KKL22818.1"/>
    </source>
</evidence>
<comment type="caution">
    <text evidence="1">The sequence shown here is derived from an EMBL/GenBank/DDBJ whole genome shotgun (WGS) entry which is preliminary data.</text>
</comment>